<evidence type="ECO:0000256" key="11">
    <source>
        <dbReference type="ARBA" id="ARBA00022949"/>
    </source>
</evidence>
<reference evidence="23 24" key="1">
    <citation type="journal article" date="2023" name="Mol. Biol. Evol.">
        <title>Genomics of Secondarily Temperate Adaptation in the Only Non-Antarctic Icefish.</title>
        <authorList>
            <person name="Rivera-Colon A.G."/>
            <person name="Rayamajhi N."/>
            <person name="Minhas B.F."/>
            <person name="Madrigal G."/>
            <person name="Bilyk K.T."/>
            <person name="Yoon V."/>
            <person name="Hune M."/>
            <person name="Gregory S."/>
            <person name="Cheng C.H.C."/>
            <person name="Catchen J.M."/>
        </authorList>
    </citation>
    <scope>NUCLEOTIDE SEQUENCE [LARGE SCALE GENOMIC DNA]</scope>
    <source>
        <strain evidence="23">JC2023a</strain>
    </source>
</reference>
<dbReference type="PROSITE" id="PS50835">
    <property type="entry name" value="IG_LIKE"/>
    <property type="match status" value="2"/>
</dbReference>
<evidence type="ECO:0000256" key="10">
    <source>
        <dbReference type="ARBA" id="ARBA00022737"/>
    </source>
</evidence>
<keyword evidence="10" id="KW-0677">Repeat</keyword>
<evidence type="ECO:0000256" key="9">
    <source>
        <dbReference type="ARBA" id="ARBA00022729"/>
    </source>
</evidence>
<name>A0AAN8GR51_9TELE</name>
<keyword evidence="11" id="KW-0965">Cell junction</keyword>
<dbReference type="PANTHER" id="PTHR45113:SF1">
    <property type="entry name" value="JUNCTIONAL ADHESION MOLECULE A"/>
    <property type="match status" value="1"/>
</dbReference>
<dbReference type="SMART" id="SM00408">
    <property type="entry name" value="IGc2"/>
    <property type="match status" value="2"/>
</dbReference>
<keyword evidence="15" id="KW-0325">Glycoprotein</keyword>
<evidence type="ECO:0000256" key="8">
    <source>
        <dbReference type="ARBA" id="ARBA00022692"/>
    </source>
</evidence>
<evidence type="ECO:0000256" key="3">
    <source>
        <dbReference type="ARBA" id="ARBA00008637"/>
    </source>
</evidence>
<dbReference type="GO" id="GO:0005923">
    <property type="term" value="C:bicellular tight junction"/>
    <property type="evidence" value="ECO:0007669"/>
    <property type="project" value="UniProtKB-SubCell"/>
</dbReference>
<keyword evidence="14" id="KW-1015">Disulfide bond</keyword>
<dbReference type="GO" id="GO:0007155">
    <property type="term" value="P:cell adhesion"/>
    <property type="evidence" value="ECO:0007669"/>
    <property type="project" value="InterPro"/>
</dbReference>
<evidence type="ECO:0000256" key="5">
    <source>
        <dbReference type="ARBA" id="ARBA00022427"/>
    </source>
</evidence>
<dbReference type="SMART" id="SM00409">
    <property type="entry name" value="IG"/>
    <property type="match status" value="2"/>
</dbReference>
<feature type="region of interest" description="Disordered" evidence="19">
    <location>
        <begin position="264"/>
        <end position="303"/>
    </location>
</feature>
<dbReference type="InterPro" id="IPR013783">
    <property type="entry name" value="Ig-like_fold"/>
</dbReference>
<dbReference type="Pfam" id="PF07686">
    <property type="entry name" value="V-set"/>
    <property type="match status" value="1"/>
</dbReference>
<dbReference type="EMBL" id="JAULUE010002058">
    <property type="protein sequence ID" value="KAK5887393.1"/>
    <property type="molecule type" value="Genomic_DNA"/>
</dbReference>
<keyword evidence="16" id="KW-0393">Immunoglobulin domain</keyword>
<feature type="domain" description="Ig-like" evidence="22">
    <location>
        <begin position="20"/>
        <end position="122"/>
    </location>
</feature>
<dbReference type="InterPro" id="IPR007110">
    <property type="entry name" value="Ig-like_dom"/>
</dbReference>
<keyword evidence="24" id="KW-1185">Reference proteome</keyword>
<dbReference type="Gene3D" id="2.60.40.10">
    <property type="entry name" value="Immunoglobulins"/>
    <property type="match status" value="2"/>
</dbReference>
<dbReference type="SUPFAM" id="SSF48726">
    <property type="entry name" value="Immunoglobulin"/>
    <property type="match status" value="2"/>
</dbReference>
<evidence type="ECO:0000256" key="20">
    <source>
        <dbReference type="SAM" id="Phobius"/>
    </source>
</evidence>
<dbReference type="FunFam" id="2.60.40.10:FF:000342">
    <property type="entry name" value="Junctional adhesion molecule A"/>
    <property type="match status" value="1"/>
</dbReference>
<evidence type="ECO:0000256" key="12">
    <source>
        <dbReference type="ARBA" id="ARBA00022989"/>
    </source>
</evidence>
<dbReference type="AlphaFoldDB" id="A0AAN8GR51"/>
<evidence type="ECO:0000256" key="17">
    <source>
        <dbReference type="ARBA" id="ARBA00030590"/>
    </source>
</evidence>
<keyword evidence="6" id="KW-1003">Cell membrane</keyword>
<evidence type="ECO:0000256" key="7">
    <source>
        <dbReference type="ARBA" id="ARBA00022553"/>
    </source>
</evidence>
<feature type="chain" id="PRO_5042987171" description="Junctional adhesion molecule A" evidence="21">
    <location>
        <begin position="22"/>
        <end position="303"/>
    </location>
</feature>
<dbReference type="Proteomes" id="UP001335648">
    <property type="component" value="Unassembled WGS sequence"/>
</dbReference>
<evidence type="ECO:0000256" key="19">
    <source>
        <dbReference type="SAM" id="MobiDB-lite"/>
    </source>
</evidence>
<dbReference type="InterPro" id="IPR013106">
    <property type="entry name" value="Ig_V-set"/>
</dbReference>
<comment type="subcellular location">
    <subcellularLocation>
        <location evidence="2">Cell junction</location>
        <location evidence="2">Tight junction</location>
    </subcellularLocation>
    <subcellularLocation>
        <location evidence="1">Cell membrane</location>
        <topology evidence="1">Single-pass type I membrane protein</topology>
    </subcellularLocation>
</comment>
<evidence type="ECO:0000259" key="22">
    <source>
        <dbReference type="PROSITE" id="PS50835"/>
    </source>
</evidence>
<dbReference type="InterPro" id="IPR042456">
    <property type="entry name" value="F11R"/>
</dbReference>
<evidence type="ECO:0000256" key="15">
    <source>
        <dbReference type="ARBA" id="ARBA00023180"/>
    </source>
</evidence>
<sequence>MFSTGLVSVALFFLSATGVRSFSVTTNNKNLRVEENEGADLTCSYSADFGSSARIEWKFKDIKGSQTYVVFDGKPTQPYAGRVTLYGNNLRINKVTRKDNGVYDCEVSAGAGQFGEVRVQLTVLVPPSPPMCRIPSSVKTGKVAMLTCHDGDGSPPPTYKWYKDNILMPADPSKIAGFRNATYKLSATSGNLEYPAVTKMDSGQYYCEAVNDAGAPQRCKGLKMEVRDANTGGIVAGVIVALLLLLLLGLGIWYAHKKGYLPKKAESKPKPSVVYQPTSLHSGDGGGGDDEDGEFKQKSSFVV</sequence>
<comment type="similarity">
    <text evidence="3">Belongs to the immunoglobulin superfamily.</text>
</comment>
<dbReference type="GO" id="GO:0005886">
    <property type="term" value="C:plasma membrane"/>
    <property type="evidence" value="ECO:0007669"/>
    <property type="project" value="UniProtKB-SubCell"/>
</dbReference>
<dbReference type="GO" id="GO:0050892">
    <property type="term" value="P:intestinal absorption"/>
    <property type="evidence" value="ECO:0007669"/>
    <property type="project" value="TreeGrafter"/>
</dbReference>
<keyword evidence="13 20" id="KW-0472">Membrane</keyword>
<evidence type="ECO:0000256" key="18">
    <source>
        <dbReference type="ARBA" id="ARBA00046718"/>
    </source>
</evidence>
<evidence type="ECO:0000256" key="4">
    <source>
        <dbReference type="ARBA" id="ARBA00016608"/>
    </source>
</evidence>
<keyword evidence="8 20" id="KW-0812">Transmembrane</keyword>
<gene>
    <name evidence="23" type="ORF">CesoFtcFv8_015998</name>
</gene>
<organism evidence="23 24">
    <name type="scientific">Champsocephalus esox</name>
    <name type="common">pike icefish</name>
    <dbReference type="NCBI Taxonomy" id="159716"/>
    <lineage>
        <taxon>Eukaryota</taxon>
        <taxon>Metazoa</taxon>
        <taxon>Chordata</taxon>
        <taxon>Craniata</taxon>
        <taxon>Vertebrata</taxon>
        <taxon>Euteleostomi</taxon>
        <taxon>Actinopterygii</taxon>
        <taxon>Neopterygii</taxon>
        <taxon>Teleostei</taxon>
        <taxon>Neoteleostei</taxon>
        <taxon>Acanthomorphata</taxon>
        <taxon>Eupercaria</taxon>
        <taxon>Perciformes</taxon>
        <taxon>Notothenioidei</taxon>
        <taxon>Channichthyidae</taxon>
        <taxon>Champsocephalus</taxon>
    </lineage>
</organism>
<evidence type="ECO:0000256" key="21">
    <source>
        <dbReference type="SAM" id="SignalP"/>
    </source>
</evidence>
<evidence type="ECO:0000256" key="2">
    <source>
        <dbReference type="ARBA" id="ARBA00004435"/>
    </source>
</evidence>
<comment type="subunit">
    <text evidence="18">Interacts with the ninth PDZ domain of MPDZ. Interacts with the first PDZ domain of PARD3. The association between PARD3 and PARD6B probably disrupts this interaction. Interacts with ITGAL (via I-domain). Interacts with CD151.</text>
</comment>
<evidence type="ECO:0000256" key="6">
    <source>
        <dbReference type="ARBA" id="ARBA00022475"/>
    </source>
</evidence>
<evidence type="ECO:0000256" key="13">
    <source>
        <dbReference type="ARBA" id="ARBA00023136"/>
    </source>
</evidence>
<protein>
    <recommendedName>
        <fullName evidence="4">Junctional adhesion molecule A</fullName>
    </recommendedName>
    <alternativeName>
        <fullName evidence="17">Junctional adhesion molecule 1</fullName>
    </alternativeName>
</protein>
<feature type="transmembrane region" description="Helical" evidence="20">
    <location>
        <begin position="234"/>
        <end position="255"/>
    </location>
</feature>
<comment type="caution">
    <text evidence="23">The sequence shown here is derived from an EMBL/GenBank/DDBJ whole genome shotgun (WGS) entry which is preliminary data.</text>
</comment>
<evidence type="ECO:0000313" key="24">
    <source>
        <dbReference type="Proteomes" id="UP001335648"/>
    </source>
</evidence>
<keyword evidence="12 20" id="KW-1133">Transmembrane helix</keyword>
<dbReference type="InterPro" id="IPR003599">
    <property type="entry name" value="Ig_sub"/>
</dbReference>
<keyword evidence="9 21" id="KW-0732">Signal</keyword>
<accession>A0AAN8GR51</accession>
<keyword evidence="5" id="KW-0796">Tight junction</keyword>
<dbReference type="GO" id="GO:0090559">
    <property type="term" value="P:regulation of membrane permeability"/>
    <property type="evidence" value="ECO:0007669"/>
    <property type="project" value="TreeGrafter"/>
</dbReference>
<evidence type="ECO:0000313" key="23">
    <source>
        <dbReference type="EMBL" id="KAK5887393.1"/>
    </source>
</evidence>
<dbReference type="GO" id="GO:0090557">
    <property type="term" value="P:establishment of endothelial intestinal barrier"/>
    <property type="evidence" value="ECO:0007669"/>
    <property type="project" value="TreeGrafter"/>
</dbReference>
<keyword evidence="7" id="KW-0597">Phosphoprotein</keyword>
<dbReference type="PANTHER" id="PTHR45113">
    <property type="entry name" value="JUNCTIONAL ADHESION MOLECULE A"/>
    <property type="match status" value="1"/>
</dbReference>
<proteinExistence type="inferred from homology"/>
<dbReference type="InterPro" id="IPR003598">
    <property type="entry name" value="Ig_sub2"/>
</dbReference>
<evidence type="ECO:0000256" key="16">
    <source>
        <dbReference type="ARBA" id="ARBA00023319"/>
    </source>
</evidence>
<dbReference type="InterPro" id="IPR036179">
    <property type="entry name" value="Ig-like_dom_sf"/>
</dbReference>
<dbReference type="Pfam" id="PF13927">
    <property type="entry name" value="Ig_3"/>
    <property type="match status" value="1"/>
</dbReference>
<feature type="signal peptide" evidence="21">
    <location>
        <begin position="1"/>
        <end position="21"/>
    </location>
</feature>
<feature type="domain" description="Ig-like" evidence="22">
    <location>
        <begin position="129"/>
        <end position="223"/>
    </location>
</feature>
<evidence type="ECO:0000256" key="14">
    <source>
        <dbReference type="ARBA" id="ARBA00023157"/>
    </source>
</evidence>
<evidence type="ECO:0000256" key="1">
    <source>
        <dbReference type="ARBA" id="ARBA00004251"/>
    </source>
</evidence>